<evidence type="ECO:0000259" key="8">
    <source>
        <dbReference type="PROSITE" id="PS51372"/>
    </source>
</evidence>
<keyword evidence="2" id="KW-0677">Repeat</keyword>
<reference evidence="10" key="1">
    <citation type="journal article" date="2019" name="Int. J. Syst. Evol. Microbiol.">
        <title>The Global Catalogue of Microorganisms (GCM) 10K type strain sequencing project: providing services to taxonomists for standard genome sequencing and annotation.</title>
        <authorList>
            <consortium name="The Broad Institute Genomics Platform"/>
            <consortium name="The Broad Institute Genome Sequencing Center for Infectious Disease"/>
            <person name="Wu L."/>
            <person name="Ma J."/>
        </authorList>
    </citation>
    <scope>NUCLEOTIDE SEQUENCE [LARGE SCALE GENOMIC DNA]</scope>
    <source>
        <strain evidence="10">KACC 14058</strain>
    </source>
</reference>
<feature type="domain" description="PTS EIIB type-2" evidence="7">
    <location>
        <begin position="404"/>
        <end position="494"/>
    </location>
</feature>
<evidence type="ECO:0000259" key="7">
    <source>
        <dbReference type="PROSITE" id="PS51099"/>
    </source>
</evidence>
<dbReference type="CDD" id="cd00211">
    <property type="entry name" value="PTS_IIA_fru"/>
    <property type="match status" value="1"/>
</dbReference>
<evidence type="ECO:0000256" key="2">
    <source>
        <dbReference type="ARBA" id="ARBA00022737"/>
    </source>
</evidence>
<sequence length="639" mass="74226">MKTRHLEIILTLIRYEGSFLPIQQIATDYQCSEKTIRNDLDKIEEYLRDYHAHIIRKPSKGVSLSISTENRTALLKNIEKERFQSKEHVITNDEKQEILYGILMSEYSSLQVIANEYYVSVKTVRKTITELNSWLNKRNVFITSKQRIGLIVEGKEKDIRQSIIELNEFELSTHPLIQKDVFHDANQIEDIVLEQLKAYRLSITDESLHTLVLYILLTIKRVKKQCYVEIDEHMKSKIIHKREYELIATCMGKIEKYFVMKVPEEELTYIAIHLIGSKLSDKEAYPYPIDLAVKEQAESITSELSKRLAVLLLTSFQQDDKLIDGLKKHLYAVIQRLQYNLPLKNPLVADIKQMYPFMFDALVSVLSDMKKTLPYVLPEDEIAFLTLHFQASMERIKEWNKRNIKMVIVCHMGIGVSEILRSRIVSNLSNITIVGTLPHNELTQFLRHNQVDFIVSTMDIPIVRIPFLKVSPLFTEEDKAKLIKQLNNLTIQQEEDKNSLQDYVKEEFVYPHLQPMHRFSVVEKLATEMYELGIVEKNYIREALQRERIAATAIGGGIAIPHGNPNSVKKSIIVLATFKQPIDWGTEKVSIVFFLMLKKESSEKRRHLFHQLSRLAGNPLLVEQLREQKTPEAILQLLS</sequence>
<protein>
    <submittedName>
        <fullName evidence="9">BglG family transcription antiterminator</fullName>
    </submittedName>
</protein>
<keyword evidence="10" id="KW-1185">Reference proteome</keyword>
<keyword evidence="4" id="KW-0010">Activator</keyword>
<dbReference type="PROSITE" id="PS51094">
    <property type="entry name" value="PTS_EIIA_TYPE_2"/>
    <property type="match status" value="1"/>
</dbReference>
<evidence type="ECO:0000313" key="10">
    <source>
        <dbReference type="Proteomes" id="UP001595880"/>
    </source>
</evidence>
<dbReference type="Gene3D" id="1.10.10.10">
    <property type="entry name" value="Winged helix-like DNA-binding domain superfamily/Winged helix DNA-binding domain"/>
    <property type="match status" value="1"/>
</dbReference>
<dbReference type="InterPro" id="IPR007737">
    <property type="entry name" value="Mga_HTH"/>
</dbReference>
<dbReference type="InterPro" id="IPR050661">
    <property type="entry name" value="BglG_antiterminators"/>
</dbReference>
<feature type="domain" description="PTS EIIA type-2" evidence="6">
    <location>
        <begin position="502"/>
        <end position="639"/>
    </location>
</feature>
<dbReference type="InterPro" id="IPR013196">
    <property type="entry name" value="HTH_11"/>
</dbReference>
<dbReference type="EMBL" id="JBHSDV010000002">
    <property type="protein sequence ID" value="MFC4388069.1"/>
    <property type="molecule type" value="Genomic_DNA"/>
</dbReference>
<dbReference type="Gene3D" id="3.40.50.2300">
    <property type="match status" value="1"/>
</dbReference>
<dbReference type="InterPro" id="IPR036388">
    <property type="entry name" value="WH-like_DNA-bd_sf"/>
</dbReference>
<dbReference type="SUPFAM" id="SSF63520">
    <property type="entry name" value="PTS-regulatory domain, PRD"/>
    <property type="match status" value="2"/>
</dbReference>
<dbReference type="PROSITE" id="PS00372">
    <property type="entry name" value="PTS_EIIA_TYPE_2_HIS"/>
    <property type="match status" value="1"/>
</dbReference>
<dbReference type="Pfam" id="PF00874">
    <property type="entry name" value="PRD"/>
    <property type="match status" value="2"/>
</dbReference>
<evidence type="ECO:0000256" key="4">
    <source>
        <dbReference type="ARBA" id="ARBA00023159"/>
    </source>
</evidence>
<dbReference type="InterPro" id="IPR036095">
    <property type="entry name" value="PTS_EIIB-like_sf"/>
</dbReference>
<dbReference type="Proteomes" id="UP001595880">
    <property type="component" value="Unassembled WGS sequence"/>
</dbReference>
<accession>A0ABV8VWI8</accession>
<comment type="caution">
    <text evidence="9">The sequence shown here is derived from an EMBL/GenBank/DDBJ whole genome shotgun (WGS) entry which is preliminary data.</text>
</comment>
<evidence type="ECO:0000256" key="1">
    <source>
        <dbReference type="ARBA" id="ARBA00022679"/>
    </source>
</evidence>
<evidence type="ECO:0000259" key="6">
    <source>
        <dbReference type="PROSITE" id="PS51094"/>
    </source>
</evidence>
<dbReference type="Pfam" id="PF08279">
    <property type="entry name" value="HTH_11"/>
    <property type="match status" value="1"/>
</dbReference>
<dbReference type="InterPro" id="IPR002178">
    <property type="entry name" value="PTS_EIIA_type-2_dom"/>
</dbReference>
<evidence type="ECO:0000313" key="9">
    <source>
        <dbReference type="EMBL" id="MFC4388069.1"/>
    </source>
</evidence>
<dbReference type="Pfam" id="PF05043">
    <property type="entry name" value="Mga"/>
    <property type="match status" value="1"/>
</dbReference>
<evidence type="ECO:0000256" key="3">
    <source>
        <dbReference type="ARBA" id="ARBA00023015"/>
    </source>
</evidence>
<keyword evidence="3" id="KW-0805">Transcription regulation</keyword>
<dbReference type="SUPFAM" id="SSF52794">
    <property type="entry name" value="PTS system IIB component-like"/>
    <property type="match status" value="1"/>
</dbReference>
<dbReference type="SUPFAM" id="SSF55804">
    <property type="entry name" value="Phoshotransferase/anion transport protein"/>
    <property type="match status" value="1"/>
</dbReference>
<organism evidence="9 10">
    <name type="scientific">Gracilibacillus marinus</name>
    <dbReference type="NCBI Taxonomy" id="630535"/>
    <lineage>
        <taxon>Bacteria</taxon>
        <taxon>Bacillati</taxon>
        <taxon>Bacillota</taxon>
        <taxon>Bacilli</taxon>
        <taxon>Bacillales</taxon>
        <taxon>Bacillaceae</taxon>
        <taxon>Gracilibacillus</taxon>
    </lineage>
</organism>
<proteinExistence type="predicted"/>
<dbReference type="Pfam" id="PF00359">
    <property type="entry name" value="PTS_EIIA_2"/>
    <property type="match status" value="1"/>
</dbReference>
<dbReference type="Gene3D" id="1.10.1790.10">
    <property type="entry name" value="PRD domain"/>
    <property type="match status" value="2"/>
</dbReference>
<feature type="domain" description="PRD" evidence="8">
    <location>
        <begin position="288"/>
        <end position="399"/>
    </location>
</feature>
<dbReference type="PROSITE" id="PS51099">
    <property type="entry name" value="PTS_EIIB_TYPE_2"/>
    <property type="match status" value="1"/>
</dbReference>
<dbReference type="CDD" id="cd05568">
    <property type="entry name" value="PTS_IIB_bgl_like"/>
    <property type="match status" value="1"/>
</dbReference>
<dbReference type="InterPro" id="IPR011608">
    <property type="entry name" value="PRD"/>
</dbReference>
<dbReference type="PANTHER" id="PTHR30185">
    <property type="entry name" value="CRYPTIC BETA-GLUCOSIDE BGL OPERON ANTITERMINATOR"/>
    <property type="match status" value="1"/>
</dbReference>
<evidence type="ECO:0000256" key="5">
    <source>
        <dbReference type="ARBA" id="ARBA00023163"/>
    </source>
</evidence>
<feature type="domain" description="PRD" evidence="8">
    <location>
        <begin position="176"/>
        <end position="284"/>
    </location>
</feature>
<name>A0ABV8VWI8_9BACI</name>
<dbReference type="PROSITE" id="PS51372">
    <property type="entry name" value="PRD_2"/>
    <property type="match status" value="2"/>
</dbReference>
<dbReference type="InterPro" id="IPR013011">
    <property type="entry name" value="PTS_EIIB_2"/>
</dbReference>
<keyword evidence="1" id="KW-0808">Transferase</keyword>
<dbReference type="InterPro" id="IPR016152">
    <property type="entry name" value="PTrfase/Anion_transptr"/>
</dbReference>
<dbReference type="PANTHER" id="PTHR30185:SF12">
    <property type="entry name" value="TRANSCRIPTIONAL REGULATOR MANR"/>
    <property type="match status" value="1"/>
</dbReference>
<gene>
    <name evidence="9" type="ORF">ACFOZ1_09640</name>
</gene>
<dbReference type="RefSeq" id="WP_390198812.1">
    <property type="nucleotide sequence ID" value="NZ_JBHSDV010000002.1"/>
</dbReference>
<keyword evidence="5" id="KW-0804">Transcription</keyword>
<dbReference type="InterPro" id="IPR036634">
    <property type="entry name" value="PRD_sf"/>
</dbReference>
<dbReference type="Gene3D" id="3.40.930.10">
    <property type="entry name" value="Mannitol-specific EII, Chain A"/>
    <property type="match status" value="1"/>
</dbReference>